<keyword evidence="7" id="KW-0963">Cytoplasm</keyword>
<dbReference type="EC" id="2.7.1.71" evidence="7"/>
<gene>
    <name evidence="7" type="primary">aroK</name>
    <name evidence="8" type="ORF">ACFFUR_01440</name>
</gene>
<dbReference type="Gene3D" id="3.40.50.300">
    <property type="entry name" value="P-loop containing nucleotide triphosphate hydrolases"/>
    <property type="match status" value="1"/>
</dbReference>
<evidence type="ECO:0000313" key="8">
    <source>
        <dbReference type="EMBL" id="MFB9210456.1"/>
    </source>
</evidence>
<dbReference type="PANTHER" id="PTHR21087:SF16">
    <property type="entry name" value="SHIKIMATE KINASE 1, CHLOROPLASTIC"/>
    <property type="match status" value="1"/>
</dbReference>
<accession>A0ABV5J0X1</accession>
<dbReference type="InterPro" id="IPR000623">
    <property type="entry name" value="Shikimate_kinase/TSH1"/>
</dbReference>
<name>A0ABV5J0X1_9BACT</name>
<dbReference type="RefSeq" id="WP_290246711.1">
    <property type="nucleotide sequence ID" value="NZ_JAUFQT010000001.1"/>
</dbReference>
<comment type="function">
    <text evidence="7">Catalyzes the specific phosphorylation of the 3-hydroxyl group of shikimic acid using ATP as a cosubstrate.</text>
</comment>
<evidence type="ECO:0000256" key="5">
    <source>
        <dbReference type="ARBA" id="ARBA00022840"/>
    </source>
</evidence>
<comment type="catalytic activity">
    <reaction evidence="7">
        <text>shikimate + ATP = 3-phosphoshikimate + ADP + H(+)</text>
        <dbReference type="Rhea" id="RHEA:13121"/>
        <dbReference type="ChEBI" id="CHEBI:15378"/>
        <dbReference type="ChEBI" id="CHEBI:30616"/>
        <dbReference type="ChEBI" id="CHEBI:36208"/>
        <dbReference type="ChEBI" id="CHEBI:145989"/>
        <dbReference type="ChEBI" id="CHEBI:456216"/>
        <dbReference type="EC" id="2.7.1.71"/>
    </reaction>
</comment>
<comment type="similarity">
    <text evidence="7">Belongs to the shikimate kinase family.</text>
</comment>
<feature type="binding site" evidence="7">
    <location>
        <position position="123"/>
    </location>
    <ligand>
        <name>ATP</name>
        <dbReference type="ChEBI" id="CHEBI:30616"/>
    </ligand>
</feature>
<organism evidence="8 9">
    <name type="scientific">Echinicola jeungdonensis</name>
    <dbReference type="NCBI Taxonomy" id="709343"/>
    <lineage>
        <taxon>Bacteria</taxon>
        <taxon>Pseudomonadati</taxon>
        <taxon>Bacteroidota</taxon>
        <taxon>Cytophagia</taxon>
        <taxon>Cytophagales</taxon>
        <taxon>Cyclobacteriaceae</taxon>
        <taxon>Echinicola</taxon>
    </lineage>
</organism>
<keyword evidence="7" id="KW-0460">Magnesium</keyword>
<keyword evidence="5 7" id="KW-0067">ATP-binding</keyword>
<dbReference type="CDD" id="cd00464">
    <property type="entry name" value="SK"/>
    <property type="match status" value="1"/>
</dbReference>
<dbReference type="PRINTS" id="PR01100">
    <property type="entry name" value="SHIKIMTKNASE"/>
</dbReference>
<protein>
    <recommendedName>
        <fullName evidence="7">Shikimate kinase</fullName>
        <shortName evidence="7">SK</shortName>
        <ecNumber evidence="7">2.7.1.71</ecNumber>
    </recommendedName>
</protein>
<keyword evidence="4 7" id="KW-0418">Kinase</keyword>
<keyword evidence="6 7" id="KW-0057">Aromatic amino acid biosynthesis</keyword>
<dbReference type="Proteomes" id="UP001589654">
    <property type="component" value="Unassembled WGS sequence"/>
</dbReference>
<sequence>MKNQVKIVLVGMPGSGKSTLGKEIANKLGFKIYDLDDLIVKREGESIPKIFMDKGEGYFRRLESNVLSDALDRDEAFVLSTGGGAPCYNENMEIINQKGISVFLDVSLEQILERLTKGEVAKRPLFQGLETGEITLKLQDMLSERIDYYEKAKIKLSGDDISAELLISELLTFFRS</sequence>
<dbReference type="SUPFAM" id="SSF52540">
    <property type="entry name" value="P-loop containing nucleoside triphosphate hydrolases"/>
    <property type="match status" value="1"/>
</dbReference>
<dbReference type="InterPro" id="IPR027417">
    <property type="entry name" value="P-loop_NTPase"/>
</dbReference>
<feature type="binding site" evidence="7">
    <location>
        <position position="83"/>
    </location>
    <ligand>
        <name>substrate</name>
    </ligand>
</feature>
<evidence type="ECO:0000256" key="7">
    <source>
        <dbReference type="HAMAP-Rule" id="MF_00109"/>
    </source>
</evidence>
<comment type="caution">
    <text evidence="7">Lacks conserved residue(s) required for the propagation of feature annotation.</text>
</comment>
<feature type="binding site" evidence="7">
    <location>
        <position position="60"/>
    </location>
    <ligand>
        <name>substrate</name>
    </ligand>
</feature>
<evidence type="ECO:0000313" key="9">
    <source>
        <dbReference type="Proteomes" id="UP001589654"/>
    </source>
</evidence>
<dbReference type="HAMAP" id="MF_00109">
    <property type="entry name" value="Shikimate_kinase"/>
    <property type="match status" value="1"/>
</dbReference>
<dbReference type="EMBL" id="JBHMEW010000008">
    <property type="protein sequence ID" value="MFB9210456.1"/>
    <property type="molecule type" value="Genomic_DNA"/>
</dbReference>
<evidence type="ECO:0000256" key="6">
    <source>
        <dbReference type="ARBA" id="ARBA00023141"/>
    </source>
</evidence>
<keyword evidence="3 7" id="KW-0547">Nucleotide-binding</keyword>
<dbReference type="GO" id="GO:0016301">
    <property type="term" value="F:kinase activity"/>
    <property type="evidence" value="ECO:0007669"/>
    <property type="project" value="UniProtKB-KW"/>
</dbReference>
<comment type="subunit">
    <text evidence="7">Monomer.</text>
</comment>
<comment type="pathway">
    <text evidence="7">Metabolic intermediate biosynthesis; chorismate biosynthesis; chorismate from D-erythrose 4-phosphate and phosphoenolpyruvate: step 5/7.</text>
</comment>
<evidence type="ECO:0000256" key="1">
    <source>
        <dbReference type="ARBA" id="ARBA00022605"/>
    </source>
</evidence>
<feature type="binding site" evidence="7">
    <location>
        <position position="18"/>
    </location>
    <ligand>
        <name>Mg(2+)</name>
        <dbReference type="ChEBI" id="CHEBI:18420"/>
    </ligand>
</feature>
<dbReference type="PANTHER" id="PTHR21087">
    <property type="entry name" value="SHIKIMATE KINASE"/>
    <property type="match status" value="1"/>
</dbReference>
<comment type="caution">
    <text evidence="8">The sequence shown here is derived from an EMBL/GenBank/DDBJ whole genome shotgun (WGS) entry which is preliminary data.</text>
</comment>
<dbReference type="InterPro" id="IPR031322">
    <property type="entry name" value="Shikimate/glucono_kinase"/>
</dbReference>
<keyword evidence="2 7" id="KW-0808">Transferase</keyword>
<feature type="binding site" evidence="7">
    <location>
        <position position="36"/>
    </location>
    <ligand>
        <name>substrate</name>
    </ligand>
</feature>
<feature type="binding site" evidence="7">
    <location>
        <begin position="14"/>
        <end position="19"/>
    </location>
    <ligand>
        <name>ATP</name>
        <dbReference type="ChEBI" id="CHEBI:30616"/>
    </ligand>
</feature>
<evidence type="ECO:0000256" key="4">
    <source>
        <dbReference type="ARBA" id="ARBA00022777"/>
    </source>
</evidence>
<comment type="subcellular location">
    <subcellularLocation>
        <location evidence="7">Cytoplasm</location>
    </subcellularLocation>
</comment>
<dbReference type="Pfam" id="PF01202">
    <property type="entry name" value="SKI"/>
    <property type="match status" value="1"/>
</dbReference>
<comment type="cofactor">
    <cofactor evidence="7">
        <name>Mg(2+)</name>
        <dbReference type="ChEBI" id="CHEBI:18420"/>
    </cofactor>
    <text evidence="7">Binds 1 Mg(2+) ion per subunit.</text>
</comment>
<feature type="binding site" evidence="7">
    <location>
        <position position="145"/>
    </location>
    <ligand>
        <name>substrate</name>
    </ligand>
</feature>
<keyword evidence="7" id="KW-0479">Metal-binding</keyword>
<proteinExistence type="inferred from homology"/>
<evidence type="ECO:0000256" key="3">
    <source>
        <dbReference type="ARBA" id="ARBA00022741"/>
    </source>
</evidence>
<keyword evidence="1 7" id="KW-0028">Amino-acid biosynthesis</keyword>
<reference evidence="8 9" key="1">
    <citation type="submission" date="2024-09" db="EMBL/GenBank/DDBJ databases">
        <authorList>
            <person name="Sun Q."/>
            <person name="Mori K."/>
        </authorList>
    </citation>
    <scope>NUCLEOTIDE SEQUENCE [LARGE SCALE GENOMIC DNA]</scope>
    <source>
        <strain evidence="8 9">CECT 7682</strain>
    </source>
</reference>
<keyword evidence="9" id="KW-1185">Reference proteome</keyword>
<evidence type="ECO:0000256" key="2">
    <source>
        <dbReference type="ARBA" id="ARBA00022679"/>
    </source>
</evidence>